<proteinExistence type="predicted"/>
<feature type="region of interest" description="Disordered" evidence="1">
    <location>
        <begin position="137"/>
        <end position="158"/>
    </location>
</feature>
<gene>
    <name evidence="2" type="ORF">J8F10_16520</name>
</gene>
<dbReference type="EMBL" id="JAGKQQ010000001">
    <property type="protein sequence ID" value="MBP3956877.1"/>
    <property type="molecule type" value="Genomic_DNA"/>
</dbReference>
<comment type="caution">
    <text evidence="2">The sequence shown here is derived from an EMBL/GenBank/DDBJ whole genome shotgun (WGS) entry which is preliminary data.</text>
</comment>
<dbReference type="SUPFAM" id="SSF53300">
    <property type="entry name" value="vWA-like"/>
    <property type="match status" value="1"/>
</dbReference>
<dbReference type="InterPro" id="IPR036465">
    <property type="entry name" value="vWFA_dom_sf"/>
</dbReference>
<protein>
    <recommendedName>
        <fullName evidence="4">VWA domain-containing protein</fullName>
    </recommendedName>
</protein>
<accession>A0ABS5BTX5</accession>
<dbReference type="Proteomes" id="UP000676565">
    <property type="component" value="Unassembled WGS sequence"/>
</dbReference>
<dbReference type="PANTHER" id="PTHR36846:SF1">
    <property type="entry name" value="PROTEIN VIAA"/>
    <property type="match status" value="1"/>
</dbReference>
<evidence type="ECO:0000256" key="1">
    <source>
        <dbReference type="SAM" id="MobiDB-lite"/>
    </source>
</evidence>
<reference evidence="2 3" key="1">
    <citation type="submission" date="2021-04" db="EMBL/GenBank/DDBJ databases">
        <authorList>
            <person name="Ivanova A."/>
        </authorList>
    </citation>
    <scope>NUCLEOTIDE SEQUENCE [LARGE SCALE GENOMIC DNA]</scope>
    <source>
        <strain evidence="2 3">G18</strain>
    </source>
</reference>
<keyword evidence="3" id="KW-1185">Reference proteome</keyword>
<evidence type="ECO:0000313" key="2">
    <source>
        <dbReference type="EMBL" id="MBP3956877.1"/>
    </source>
</evidence>
<evidence type="ECO:0008006" key="4">
    <source>
        <dbReference type="Google" id="ProtNLM"/>
    </source>
</evidence>
<organism evidence="2 3">
    <name type="scientific">Gemmata palustris</name>
    <dbReference type="NCBI Taxonomy" id="2822762"/>
    <lineage>
        <taxon>Bacteria</taxon>
        <taxon>Pseudomonadati</taxon>
        <taxon>Planctomycetota</taxon>
        <taxon>Planctomycetia</taxon>
        <taxon>Gemmatales</taxon>
        <taxon>Gemmataceae</taxon>
        <taxon>Gemmata</taxon>
    </lineage>
</organism>
<sequence>MDPNEMLKLLDLGAKPARAPTGPEPRAVDAAGLGNSLHPTALEVDAWGLRRGRDLVAESDRLRRTGADALGAADFFAAAFDPDPRLRDGCADARRYRFLEALLGTPEYRALHAATRLDDTASALAAGHFAEQFAALPAPGTPGAHGAAGPSTEPEGATLRAASKALVGAVREVTELKETAAALGLGPGAPGSNDPRAIAELFRRVRDDPGLRAICALAGRFRRVARARQRARTGPGFDDTVGVEPGGDVGRLLPSELVKLVIPELELDALRRVTERQSLCRAHRSVEPVGRGPIVVVVDESGSMEGAKVHAAKALALALAWVARHQRRWCALVAYSGASGERLLGLPPGRWDGGALCDWLGAFIGRGSDLDLPLEELPRMYRDLGAPPGATDLVLVTDARVRIPADLRTRFGAWRRAARVRALGLVVGSAPGDLGAACDEVHVVPALDPTGPAVGRVLALGP</sequence>
<name>A0ABS5BTX5_9BACT</name>
<evidence type="ECO:0000313" key="3">
    <source>
        <dbReference type="Proteomes" id="UP000676565"/>
    </source>
</evidence>
<feature type="compositionally biased region" description="Low complexity" evidence="1">
    <location>
        <begin position="137"/>
        <end position="150"/>
    </location>
</feature>
<dbReference type="PANTHER" id="PTHR36846">
    <property type="entry name" value="PROTEIN VIAA"/>
    <property type="match status" value="1"/>
</dbReference>
<dbReference type="RefSeq" id="WP_210655415.1">
    <property type="nucleotide sequence ID" value="NZ_JAGKQQ010000001.1"/>
</dbReference>